<dbReference type="Proteomes" id="UP000274756">
    <property type="component" value="Unassembled WGS sequence"/>
</dbReference>
<evidence type="ECO:0000313" key="3">
    <source>
        <dbReference type="Proteomes" id="UP000274756"/>
    </source>
</evidence>
<dbReference type="AlphaFoldDB" id="A0A0N4UJ17"/>
<evidence type="ECO:0000313" key="4">
    <source>
        <dbReference type="WBParaSite" id="DME_0000762801-mRNA-1"/>
    </source>
</evidence>
<reference evidence="1 3" key="2">
    <citation type="submission" date="2018-11" db="EMBL/GenBank/DDBJ databases">
        <authorList>
            <consortium name="Pathogen Informatics"/>
        </authorList>
    </citation>
    <scope>NUCLEOTIDE SEQUENCE [LARGE SCALE GENOMIC DNA]</scope>
</reference>
<evidence type="ECO:0000313" key="2">
    <source>
        <dbReference type="Proteomes" id="UP000038040"/>
    </source>
</evidence>
<keyword evidence="3" id="KW-1185">Reference proteome</keyword>
<evidence type="ECO:0000313" key="1">
    <source>
        <dbReference type="EMBL" id="VDN51922.1"/>
    </source>
</evidence>
<reference evidence="4" key="1">
    <citation type="submission" date="2017-02" db="UniProtKB">
        <authorList>
            <consortium name="WormBaseParasite"/>
        </authorList>
    </citation>
    <scope>IDENTIFICATION</scope>
</reference>
<gene>
    <name evidence="1" type="ORF">DME_LOCUS1895</name>
</gene>
<sequence length="520" mass="58494">MLLSLGIVLFWKKESGNLTVDDISQLEIHEELATVGNDSAFMRKQITTGNGSENKTEKNWPLKNIIKLSMSNEEAPNSNTRKSDTYMEGFGQLVKIYGEVNPEKAVKDHAMITVPHLETMSKIKTNFIAETSINTERSHTRSHKKPEAKTRLRTEEEYEDLITSSASIINQSQLEYPEKIMHNITLHNILDDKGLNEISLIDTALESSVLLATIQNARKEANPMSTIFPQNIPSYPEVSREENQTEINLMNTEEELPKEHNIDELGPEKLLKPEIVNGSVVPKANENISAALIFPEAINNEEKTFGADLLTQIDGETWTHKPAEGNWTTAPTDGVSSTLIISVKKAISQHATNKKSKSREETINNNQITSNLIEKELNETKSIDFPEIYQNYTEDLRKSKYSNAVVTSTQSKDKIIAKISNWPQTNKLKIKNQESITINIIELPQTNSTGGMQDVKISLQTELVDENVTKSILNLFDIESKAYANDSSLNDTLVSHQQSITEKKETEIIVTEGKFFYESK</sequence>
<organism evidence="2 4">
    <name type="scientific">Dracunculus medinensis</name>
    <name type="common">Guinea worm</name>
    <dbReference type="NCBI Taxonomy" id="318479"/>
    <lineage>
        <taxon>Eukaryota</taxon>
        <taxon>Metazoa</taxon>
        <taxon>Ecdysozoa</taxon>
        <taxon>Nematoda</taxon>
        <taxon>Chromadorea</taxon>
        <taxon>Rhabditida</taxon>
        <taxon>Spirurina</taxon>
        <taxon>Dracunculoidea</taxon>
        <taxon>Dracunculidae</taxon>
        <taxon>Dracunculus</taxon>
    </lineage>
</organism>
<dbReference type="EMBL" id="UYYG01000036">
    <property type="protein sequence ID" value="VDN51922.1"/>
    <property type="molecule type" value="Genomic_DNA"/>
</dbReference>
<protein>
    <submittedName>
        <fullName evidence="4">VWFA domain-containing protein</fullName>
    </submittedName>
</protein>
<accession>A0A0N4UJ17</accession>
<dbReference type="WBParaSite" id="DME_0000762801-mRNA-1">
    <property type="protein sequence ID" value="DME_0000762801-mRNA-1"/>
    <property type="gene ID" value="DME_0000762801"/>
</dbReference>
<dbReference type="Proteomes" id="UP000038040">
    <property type="component" value="Unplaced"/>
</dbReference>
<name>A0A0N4UJ17_DRAME</name>
<proteinExistence type="predicted"/>